<dbReference type="SUPFAM" id="SSF46458">
    <property type="entry name" value="Globin-like"/>
    <property type="match status" value="1"/>
</dbReference>
<evidence type="ECO:0000256" key="4">
    <source>
        <dbReference type="ARBA" id="ARBA00022723"/>
    </source>
</evidence>
<feature type="domain" description="Globin" evidence="7">
    <location>
        <begin position="28"/>
        <end position="177"/>
    </location>
</feature>
<dbReference type="Gene3D" id="1.10.490.10">
    <property type="entry name" value="Globins"/>
    <property type="match status" value="1"/>
</dbReference>
<evidence type="ECO:0000256" key="6">
    <source>
        <dbReference type="RuleBase" id="RU000356"/>
    </source>
</evidence>
<dbReference type="Proteomes" id="UP000694865">
    <property type="component" value="Unplaced"/>
</dbReference>
<comment type="similarity">
    <text evidence="6">Belongs to the globin family.</text>
</comment>
<keyword evidence="2 6" id="KW-0349">Heme</keyword>
<keyword evidence="4" id="KW-0479">Metal-binding</keyword>
<dbReference type="PANTHER" id="PTHR46458">
    <property type="entry name" value="BLR2807 PROTEIN"/>
    <property type="match status" value="1"/>
</dbReference>
<dbReference type="InterPro" id="IPR000971">
    <property type="entry name" value="Globin"/>
</dbReference>
<keyword evidence="8" id="KW-1185">Reference proteome</keyword>
<dbReference type="PRINTS" id="PR00188">
    <property type="entry name" value="PLANTGLOBIN"/>
</dbReference>
<evidence type="ECO:0000256" key="3">
    <source>
        <dbReference type="ARBA" id="ARBA00022621"/>
    </source>
</evidence>
<dbReference type="Pfam" id="PF00042">
    <property type="entry name" value="Globin"/>
    <property type="match status" value="1"/>
</dbReference>
<dbReference type="RefSeq" id="XP_006818069.1">
    <property type="nucleotide sequence ID" value="XM_006818006.1"/>
</dbReference>
<keyword evidence="5" id="KW-0408">Iron</keyword>
<evidence type="ECO:0000313" key="8">
    <source>
        <dbReference type="Proteomes" id="UP000694865"/>
    </source>
</evidence>
<name>A0ABM0MDH8_SACKO</name>
<dbReference type="InterPro" id="IPR012292">
    <property type="entry name" value="Globin/Proto"/>
</dbReference>
<evidence type="ECO:0000256" key="2">
    <source>
        <dbReference type="ARBA" id="ARBA00022617"/>
    </source>
</evidence>
<dbReference type="CDD" id="cd01040">
    <property type="entry name" value="Mb-like"/>
    <property type="match status" value="1"/>
</dbReference>
<keyword evidence="3 6" id="KW-0561">Oxygen transport</keyword>
<sequence length="193" mass="22162">MGCANSHHVQTNSSLKLQKQKTVDSAVSFTDRETAILRSTWPLLASDMTRNGGKIFLQIFAVAPHVKDLFPFRYVPNDMLQQNEIFKMHGRRFMQSVGAVIENIDNLDGDISILLHNLGKRHTDFDEVDGAYFDIYTDCMMHTWRSSLGNELFTPDVGQVWHKLFDFIINCIKDGYFLAMKNKKNNSDEVKKI</sequence>
<dbReference type="InterPro" id="IPR050532">
    <property type="entry name" value="Globin-like_OT"/>
</dbReference>
<accession>A0ABM0MDH8</accession>
<dbReference type="PROSITE" id="PS01033">
    <property type="entry name" value="GLOBIN"/>
    <property type="match status" value="1"/>
</dbReference>
<keyword evidence="1 6" id="KW-0813">Transport</keyword>
<dbReference type="GeneID" id="102800881"/>
<dbReference type="PANTHER" id="PTHR46458:SF1">
    <property type="entry name" value="GEO09476P1"/>
    <property type="match status" value="1"/>
</dbReference>
<reference evidence="9" key="1">
    <citation type="submission" date="2025-08" db="UniProtKB">
        <authorList>
            <consortium name="RefSeq"/>
        </authorList>
    </citation>
    <scope>IDENTIFICATION</scope>
    <source>
        <tissue evidence="9">Testes</tissue>
    </source>
</reference>
<organism evidence="8 9">
    <name type="scientific">Saccoglossus kowalevskii</name>
    <name type="common">Acorn worm</name>
    <dbReference type="NCBI Taxonomy" id="10224"/>
    <lineage>
        <taxon>Eukaryota</taxon>
        <taxon>Metazoa</taxon>
        <taxon>Hemichordata</taxon>
        <taxon>Enteropneusta</taxon>
        <taxon>Harrimaniidae</taxon>
        <taxon>Saccoglossus</taxon>
    </lineage>
</organism>
<evidence type="ECO:0000256" key="1">
    <source>
        <dbReference type="ARBA" id="ARBA00022448"/>
    </source>
</evidence>
<dbReference type="InterPro" id="IPR044399">
    <property type="entry name" value="Mb-like_M"/>
</dbReference>
<evidence type="ECO:0000259" key="7">
    <source>
        <dbReference type="PROSITE" id="PS01033"/>
    </source>
</evidence>
<proteinExistence type="inferred from homology"/>
<gene>
    <name evidence="9" type="primary">LOC102800881</name>
</gene>
<dbReference type="InterPro" id="IPR009050">
    <property type="entry name" value="Globin-like_sf"/>
</dbReference>
<evidence type="ECO:0000313" key="9">
    <source>
        <dbReference type="RefSeq" id="XP_006818069.1"/>
    </source>
</evidence>
<protein>
    <submittedName>
        <fullName evidence="9">Non-symbiotic hemoglobin 1-like</fullName>
    </submittedName>
</protein>
<evidence type="ECO:0000256" key="5">
    <source>
        <dbReference type="ARBA" id="ARBA00023004"/>
    </source>
</evidence>